<protein>
    <submittedName>
        <fullName evidence="2">ER membrane protein complex subunit 10</fullName>
    </submittedName>
</protein>
<dbReference type="CDD" id="cd22209">
    <property type="entry name" value="EMC10"/>
    <property type="match status" value="1"/>
</dbReference>
<reference evidence="2 3" key="1">
    <citation type="journal article" date="2019" name="BMC Genomics">
        <title>Chromosome level assembly and comparative genome analysis confirm lager-brewing yeasts originated from a single hybridization.</title>
        <authorList>
            <person name="Salazar A.N."/>
            <person name="Gorter de Vries A.R."/>
            <person name="van den Broek M."/>
            <person name="Brouwers N."/>
            <person name="de la Torre Cortes P."/>
            <person name="Kuijpers N.G.A."/>
            <person name="Daran J.G."/>
            <person name="Abeel T."/>
        </authorList>
    </citation>
    <scope>NUCLEOTIDE SEQUENCE [LARGE SCALE GENOMIC DNA]</scope>
    <source>
        <strain evidence="2 3">CBS 1483</strain>
    </source>
</reference>
<evidence type="ECO:0000256" key="1">
    <source>
        <dbReference type="SAM" id="SignalP"/>
    </source>
</evidence>
<name>A0A6C1E314_SACPS</name>
<evidence type="ECO:0000313" key="2">
    <source>
        <dbReference type="EMBL" id="QID83399.1"/>
    </source>
</evidence>
<organism evidence="2 3">
    <name type="scientific">Saccharomyces pastorianus</name>
    <name type="common">Lager yeast</name>
    <name type="synonym">Saccharomyces cerevisiae x Saccharomyces eubayanus</name>
    <dbReference type="NCBI Taxonomy" id="27292"/>
    <lineage>
        <taxon>Eukaryota</taxon>
        <taxon>Fungi</taxon>
        <taxon>Dikarya</taxon>
        <taxon>Ascomycota</taxon>
        <taxon>Saccharomycotina</taxon>
        <taxon>Saccharomycetes</taxon>
        <taxon>Saccharomycetales</taxon>
        <taxon>Saccharomycetaceae</taxon>
        <taxon>Saccharomyces</taxon>
    </lineage>
</organism>
<proteinExistence type="predicted"/>
<dbReference type="EMBL" id="CP048999">
    <property type="protein sequence ID" value="QID83399.1"/>
    <property type="molecule type" value="Genomic_DNA"/>
</dbReference>
<gene>
    <name evidence="2" type="primary">EMC10_2</name>
    <name evidence="2" type="ORF">GRS66_005859</name>
</gene>
<dbReference type="Proteomes" id="UP000501346">
    <property type="component" value="Chromosome SeII-SeIV"/>
</dbReference>
<dbReference type="Pfam" id="PF21203">
    <property type="entry name" value="ECM10"/>
    <property type="match status" value="1"/>
</dbReference>
<accession>A0A6C1E314</accession>
<evidence type="ECO:0000313" key="3">
    <source>
        <dbReference type="Proteomes" id="UP000501346"/>
    </source>
</evidence>
<dbReference type="AlphaFoldDB" id="A0A6C1E314"/>
<keyword evidence="3" id="KW-1185">Reference proteome</keyword>
<sequence length="202" mass="22279">MLMRLLRVISLAGVVFGADVLQLSYSDDKKNTIPLGTFEIDSTGSGNVTVTTVDLRDVQAAGSYCLNAEIEGKLDMPCFSYMKLETPLRYDLIVDVDENDAVNQVSLSYNDKNDAIVGVVRYPEEGASAPVAKLKKKTKTYADKKASNSKDGSTAQFEEDEEVKEVSWFQKNWKMLVIGLLIYNFVAGSLKKQAQTGEAKKD</sequence>
<keyword evidence="1" id="KW-0732">Signal</keyword>
<dbReference type="OrthoDB" id="1894652at2759"/>
<feature type="signal peptide" evidence="1">
    <location>
        <begin position="1"/>
        <end position="17"/>
    </location>
</feature>
<feature type="chain" id="PRO_5025615460" evidence="1">
    <location>
        <begin position="18"/>
        <end position="202"/>
    </location>
</feature>